<dbReference type="AlphaFoldDB" id="A0ABD0JDH6"/>
<accession>A0ABD0JDH6</accession>
<feature type="domain" description="CIP2A N-terminal" evidence="2">
    <location>
        <begin position="21"/>
        <end position="570"/>
    </location>
</feature>
<dbReference type="SUPFAM" id="SSF48371">
    <property type="entry name" value="ARM repeat"/>
    <property type="match status" value="1"/>
</dbReference>
<dbReference type="InterPro" id="IPR016024">
    <property type="entry name" value="ARM-type_fold"/>
</dbReference>
<dbReference type="InterPro" id="IPR011989">
    <property type="entry name" value="ARM-like"/>
</dbReference>
<reference evidence="3 4" key="1">
    <citation type="journal article" date="2023" name="Sci. Data">
        <title>Genome assembly of the Korean intertidal mud-creeper Batillaria attramentaria.</title>
        <authorList>
            <person name="Patra A.K."/>
            <person name="Ho P.T."/>
            <person name="Jun S."/>
            <person name="Lee S.J."/>
            <person name="Kim Y."/>
            <person name="Won Y.J."/>
        </authorList>
    </citation>
    <scope>NUCLEOTIDE SEQUENCE [LARGE SCALE GENOMIC DNA]</scope>
    <source>
        <strain evidence="3">Wonlab-2016</strain>
    </source>
</reference>
<dbReference type="PANTHER" id="PTHR23161">
    <property type="entry name" value="PROTEIN CIP2A"/>
    <property type="match status" value="1"/>
</dbReference>
<protein>
    <recommendedName>
        <fullName evidence="2">CIP2A N-terminal domain-containing protein</fullName>
    </recommendedName>
</protein>
<dbReference type="Gene3D" id="1.25.10.10">
    <property type="entry name" value="Leucine-rich Repeat Variant"/>
    <property type="match status" value="1"/>
</dbReference>
<dbReference type="SUPFAM" id="SSF57997">
    <property type="entry name" value="Tropomyosin"/>
    <property type="match status" value="1"/>
</dbReference>
<dbReference type="Proteomes" id="UP001519460">
    <property type="component" value="Unassembled WGS sequence"/>
</dbReference>
<keyword evidence="4" id="KW-1185">Reference proteome</keyword>
<sequence length="931" mass="104540">MEIASCVKAVAMAANQFNNNRSNSNMGYLLHQLEILQTVSGRIESLKPLRPNQLLTYECLTCLTDIMGNSSNKAVLVLRCLQILENLAKDSELCSMLQETFNIDHTLAAILKTYGGAPDDQLTQECLQLLQRVTYGHRISFHESFVDELVKYLVTQILSPPTAITQSCLGVLANLCHDNFPIQARIKAMDNVQRLYKAVCKMFSDQDLTTAAFALSVFTSLSLTEDLGDKVFFNSQNIKQVLAMVFNVLVNGDSMTARNYAVDLLQDLMRNPRLQQAIEEYQALPKCIEDTLKLIASSSSQAVTKVFELLVSFCTVGSLRSCICRLLFSGPVPPADQLTSTLSQPPRADYPPLVAAVCWAVQPVGAAWKAPLAALEFLKEMYEELLCGEDQELQSGINLLLPVLVHLLRELPGTDTSPSMKDTCSRLSGALKLLSVLCSDNEMKAAVAEAVKTQDFATLLDFYMTHNKMVLKQQDAKCLDPEQDWGREGIEVVLLTLQLVSKIRRYVEGLDSYFLELLQDSGMVPFLAHGWRSSDRDLVQIALQLTCLGSSLDNFPDVILGDAVAAANARDASRAAGPADTPSNTMQVARQPLAVRGKENVYPRHAGELSLQSIESDQSIQSLIDKMHSSIELKDLKTADIIEIYEHRLQSHQTKEDHLQDLLEAKSLALAQADRLIAQYRSRQARHGAEAHKMRCLFQEAERKNEGLLQEMNEIKLDKDRLKNEFDLLRHNNNQLELRAKELEELKMAHSDLSDKCELLEKQLTQVHQELNTTKEMHDLLQKHYEALKHQHDTATEQLKKLEDERKQLSKQLKEKETKLLETSKALHTLTEKHSRIEKDRDELDQEKDALEKSVDKLRASISQKEQIMKELQQKVKSLEKLTQELEAANRTYSEKVLKLEGEVSKHAQIAALIHNLSAGKTLPPGVLPSE</sequence>
<dbReference type="Gene3D" id="1.10.287.1490">
    <property type="match status" value="1"/>
</dbReference>
<dbReference type="InterPro" id="IPR042510">
    <property type="entry name" value="CIP2A"/>
</dbReference>
<gene>
    <name evidence="3" type="ORF">BaRGS_00035805</name>
</gene>
<evidence type="ECO:0000313" key="3">
    <source>
        <dbReference type="EMBL" id="KAK7471577.1"/>
    </source>
</evidence>
<evidence type="ECO:0000259" key="2">
    <source>
        <dbReference type="Pfam" id="PF21044"/>
    </source>
</evidence>
<dbReference type="InterPro" id="IPR048701">
    <property type="entry name" value="CIP2A_N"/>
</dbReference>
<evidence type="ECO:0000313" key="4">
    <source>
        <dbReference type="Proteomes" id="UP001519460"/>
    </source>
</evidence>
<dbReference type="Pfam" id="PF21044">
    <property type="entry name" value="CIP2A_N"/>
    <property type="match status" value="1"/>
</dbReference>
<name>A0ABD0JDH6_9CAEN</name>
<dbReference type="EMBL" id="JACVVK020000488">
    <property type="protein sequence ID" value="KAK7471577.1"/>
    <property type="molecule type" value="Genomic_DNA"/>
</dbReference>
<feature type="coiled-coil region" evidence="1">
    <location>
        <begin position="691"/>
        <end position="903"/>
    </location>
</feature>
<keyword evidence="1" id="KW-0175">Coiled coil</keyword>
<organism evidence="3 4">
    <name type="scientific">Batillaria attramentaria</name>
    <dbReference type="NCBI Taxonomy" id="370345"/>
    <lineage>
        <taxon>Eukaryota</taxon>
        <taxon>Metazoa</taxon>
        <taxon>Spiralia</taxon>
        <taxon>Lophotrochozoa</taxon>
        <taxon>Mollusca</taxon>
        <taxon>Gastropoda</taxon>
        <taxon>Caenogastropoda</taxon>
        <taxon>Sorbeoconcha</taxon>
        <taxon>Cerithioidea</taxon>
        <taxon>Batillariidae</taxon>
        <taxon>Batillaria</taxon>
    </lineage>
</organism>
<dbReference type="PANTHER" id="PTHR23161:SF2">
    <property type="entry name" value="PROTEIN CIP2A"/>
    <property type="match status" value="1"/>
</dbReference>
<proteinExistence type="predicted"/>
<comment type="caution">
    <text evidence="3">The sequence shown here is derived from an EMBL/GenBank/DDBJ whole genome shotgun (WGS) entry which is preliminary data.</text>
</comment>
<evidence type="ECO:0000256" key="1">
    <source>
        <dbReference type="SAM" id="Coils"/>
    </source>
</evidence>